<dbReference type="WBParaSite" id="ASIM_0000644501-mRNA-1">
    <property type="protein sequence ID" value="ASIM_0000644501-mRNA-1"/>
    <property type="gene ID" value="ASIM_0000644501"/>
</dbReference>
<dbReference type="InterPro" id="IPR029045">
    <property type="entry name" value="ClpP/crotonase-like_dom_sf"/>
</dbReference>
<dbReference type="AlphaFoldDB" id="A0A0M3JFP1"/>
<proteinExistence type="predicted"/>
<reference evidence="1" key="1">
    <citation type="submission" date="2017-02" db="UniProtKB">
        <authorList>
            <consortium name="WormBaseParasite"/>
        </authorList>
    </citation>
    <scope>IDENTIFICATION</scope>
</reference>
<protein>
    <submittedName>
        <fullName evidence="1">Enoyl-CoA hydratase</fullName>
    </submittedName>
</protein>
<sequence length="45" mass="5132">LNRPKRLNALCEQLIDELLTALEEYDKNENIKVIVITGSDRVFSG</sequence>
<accession>A0A0M3JFP1</accession>
<dbReference type="SUPFAM" id="SSF52096">
    <property type="entry name" value="ClpP/crotonase"/>
    <property type="match status" value="1"/>
</dbReference>
<dbReference type="Pfam" id="PF00378">
    <property type="entry name" value="ECH_1"/>
    <property type="match status" value="1"/>
</dbReference>
<evidence type="ECO:0000313" key="1">
    <source>
        <dbReference type="WBParaSite" id="ASIM_0000644501-mRNA-1"/>
    </source>
</evidence>
<dbReference type="InterPro" id="IPR001753">
    <property type="entry name" value="Enoyl-CoA_hydra/iso"/>
</dbReference>
<organism evidence="1">
    <name type="scientific">Anisakis simplex</name>
    <name type="common">Herring worm</name>
    <dbReference type="NCBI Taxonomy" id="6269"/>
    <lineage>
        <taxon>Eukaryota</taxon>
        <taxon>Metazoa</taxon>
        <taxon>Ecdysozoa</taxon>
        <taxon>Nematoda</taxon>
        <taxon>Chromadorea</taxon>
        <taxon>Rhabditida</taxon>
        <taxon>Spirurina</taxon>
        <taxon>Ascaridomorpha</taxon>
        <taxon>Ascaridoidea</taxon>
        <taxon>Anisakidae</taxon>
        <taxon>Anisakis</taxon>
        <taxon>Anisakis simplex complex</taxon>
    </lineage>
</organism>
<dbReference type="Gene3D" id="3.30.300.220">
    <property type="match status" value="1"/>
</dbReference>
<name>A0A0M3JFP1_ANISI</name>